<sequence>MGPTYVMLARKPTPHSHPQQLPTMSSFFFSIPRSLLRLFSLSLYHPCFLHRSFSPPFPSLPNNHCNIEPATTSTTVDCNTEPATNTTVSCNQAQIHRHCSSTITSFSL</sequence>
<evidence type="ECO:0000313" key="2">
    <source>
        <dbReference type="Proteomes" id="UP000195402"/>
    </source>
</evidence>
<reference evidence="1 2" key="1">
    <citation type="journal article" date="2017" name="Mol. Plant">
        <title>The Genome of Medicinal Plant Macleaya cordata Provides New Insights into Benzylisoquinoline Alkaloids Metabolism.</title>
        <authorList>
            <person name="Liu X."/>
            <person name="Liu Y."/>
            <person name="Huang P."/>
            <person name="Ma Y."/>
            <person name="Qing Z."/>
            <person name="Tang Q."/>
            <person name="Cao H."/>
            <person name="Cheng P."/>
            <person name="Zheng Y."/>
            <person name="Yuan Z."/>
            <person name="Zhou Y."/>
            <person name="Liu J."/>
            <person name="Tang Z."/>
            <person name="Zhuo Y."/>
            <person name="Zhang Y."/>
            <person name="Yu L."/>
            <person name="Huang J."/>
            <person name="Yang P."/>
            <person name="Peng Q."/>
            <person name="Zhang J."/>
            <person name="Jiang W."/>
            <person name="Zhang Z."/>
            <person name="Lin K."/>
            <person name="Ro D.K."/>
            <person name="Chen X."/>
            <person name="Xiong X."/>
            <person name="Shang Y."/>
            <person name="Huang S."/>
            <person name="Zeng J."/>
        </authorList>
    </citation>
    <scope>NUCLEOTIDE SEQUENCE [LARGE SCALE GENOMIC DNA]</scope>
    <source>
        <strain evidence="2">cv. BLH2017</strain>
        <tissue evidence="1">Root</tissue>
    </source>
</reference>
<comment type="caution">
    <text evidence="1">The sequence shown here is derived from an EMBL/GenBank/DDBJ whole genome shotgun (WGS) entry which is preliminary data.</text>
</comment>
<protein>
    <submittedName>
        <fullName evidence="1">Uncharacterized protein</fullName>
    </submittedName>
</protein>
<accession>A0A200PZJ6</accession>
<dbReference type="Proteomes" id="UP000195402">
    <property type="component" value="Unassembled WGS sequence"/>
</dbReference>
<gene>
    <name evidence="1" type="ORF">BVC80_829g16</name>
</gene>
<keyword evidence="2" id="KW-1185">Reference proteome</keyword>
<dbReference type="AlphaFoldDB" id="A0A200PZJ6"/>
<proteinExistence type="predicted"/>
<dbReference type="EMBL" id="MVGT01003650">
    <property type="protein sequence ID" value="OVA03638.1"/>
    <property type="molecule type" value="Genomic_DNA"/>
</dbReference>
<dbReference type="InParanoid" id="A0A200PZJ6"/>
<name>A0A200PZJ6_MACCD</name>
<organism evidence="1 2">
    <name type="scientific">Macleaya cordata</name>
    <name type="common">Five-seeded plume-poppy</name>
    <name type="synonym">Bocconia cordata</name>
    <dbReference type="NCBI Taxonomy" id="56857"/>
    <lineage>
        <taxon>Eukaryota</taxon>
        <taxon>Viridiplantae</taxon>
        <taxon>Streptophyta</taxon>
        <taxon>Embryophyta</taxon>
        <taxon>Tracheophyta</taxon>
        <taxon>Spermatophyta</taxon>
        <taxon>Magnoliopsida</taxon>
        <taxon>Ranunculales</taxon>
        <taxon>Papaveraceae</taxon>
        <taxon>Papaveroideae</taxon>
        <taxon>Macleaya</taxon>
    </lineage>
</organism>
<evidence type="ECO:0000313" key="1">
    <source>
        <dbReference type="EMBL" id="OVA03638.1"/>
    </source>
</evidence>